<name>A0A3B0Y2Y0_9ZZZZ</name>
<dbReference type="Pfam" id="PF03144">
    <property type="entry name" value="GTP_EFTU_D2"/>
    <property type="match status" value="1"/>
</dbReference>
<dbReference type="Gene3D" id="3.40.50.300">
    <property type="entry name" value="P-loop containing nucleotide triphosphate hydrolases"/>
    <property type="match status" value="1"/>
</dbReference>
<dbReference type="NCBIfam" id="NF000766">
    <property type="entry name" value="PRK00049.1"/>
    <property type="match status" value="1"/>
</dbReference>
<dbReference type="InterPro" id="IPR050055">
    <property type="entry name" value="EF-Tu_GTPase"/>
</dbReference>
<dbReference type="GO" id="GO:0003924">
    <property type="term" value="F:GTPase activity"/>
    <property type="evidence" value="ECO:0007669"/>
    <property type="project" value="InterPro"/>
</dbReference>
<evidence type="ECO:0000256" key="2">
    <source>
        <dbReference type="ARBA" id="ARBA00022490"/>
    </source>
</evidence>
<dbReference type="SUPFAM" id="SSF52540">
    <property type="entry name" value="P-loop containing nucleoside triphosphate hydrolases"/>
    <property type="match status" value="1"/>
</dbReference>
<accession>A0A3B0Y2Y0</accession>
<evidence type="ECO:0000256" key="6">
    <source>
        <dbReference type="ARBA" id="ARBA00022801"/>
    </source>
</evidence>
<dbReference type="InterPro" id="IPR004541">
    <property type="entry name" value="Transl_elong_EFTu/EF1A_bac/org"/>
</dbReference>
<dbReference type="GO" id="GO:0005525">
    <property type="term" value="F:GTP binding"/>
    <property type="evidence" value="ECO:0007669"/>
    <property type="project" value="UniProtKB-KW"/>
</dbReference>
<dbReference type="PROSITE" id="PS00301">
    <property type="entry name" value="G_TR_1"/>
    <property type="match status" value="1"/>
</dbReference>
<dbReference type="NCBIfam" id="TIGR00485">
    <property type="entry name" value="EF-Tu"/>
    <property type="match status" value="1"/>
</dbReference>
<dbReference type="GO" id="GO:0003746">
    <property type="term" value="F:translation elongation factor activity"/>
    <property type="evidence" value="ECO:0007669"/>
    <property type="project" value="UniProtKB-KW"/>
</dbReference>
<protein>
    <submittedName>
        <fullName evidence="11">Translation elongation factor Tu</fullName>
    </submittedName>
</protein>
<keyword evidence="9" id="KW-0342">GTP-binding</keyword>
<dbReference type="InterPro" id="IPR027417">
    <property type="entry name" value="P-loop_NTPase"/>
</dbReference>
<dbReference type="InterPro" id="IPR009001">
    <property type="entry name" value="Transl_elong_EF1A/Init_IF2_C"/>
</dbReference>
<organism evidence="11">
    <name type="scientific">hydrothermal vent metagenome</name>
    <dbReference type="NCBI Taxonomy" id="652676"/>
    <lineage>
        <taxon>unclassified sequences</taxon>
        <taxon>metagenomes</taxon>
        <taxon>ecological metagenomes</taxon>
    </lineage>
</organism>
<dbReference type="PRINTS" id="PR00315">
    <property type="entry name" value="ELONGATNFCT"/>
</dbReference>
<dbReference type="FunFam" id="3.40.50.300:FF:000576">
    <property type="entry name" value="Elongation factor Tu"/>
    <property type="match status" value="1"/>
</dbReference>
<evidence type="ECO:0000256" key="4">
    <source>
        <dbReference type="ARBA" id="ARBA00022741"/>
    </source>
</evidence>
<dbReference type="Pfam" id="PF03143">
    <property type="entry name" value="GTP_EFTU_D3"/>
    <property type="match status" value="1"/>
</dbReference>
<comment type="subunit">
    <text evidence="1">Monomer.</text>
</comment>
<dbReference type="FunFam" id="2.40.30.10:FF:000001">
    <property type="entry name" value="Elongation factor Tu"/>
    <property type="match status" value="1"/>
</dbReference>
<dbReference type="AlphaFoldDB" id="A0A3B0Y2Y0"/>
<dbReference type="InterPro" id="IPR009000">
    <property type="entry name" value="Transl_B-barrel_sf"/>
</dbReference>
<dbReference type="Pfam" id="PF00009">
    <property type="entry name" value="GTP_EFTU"/>
    <property type="match status" value="1"/>
</dbReference>
<dbReference type="PANTHER" id="PTHR43721">
    <property type="entry name" value="ELONGATION FACTOR TU-RELATED"/>
    <property type="match status" value="1"/>
</dbReference>
<keyword evidence="4" id="KW-0547">Nucleotide-binding</keyword>
<dbReference type="SUPFAM" id="SSF50465">
    <property type="entry name" value="EF-Tu/eEF-1alpha/eIF2-gamma C-terminal domain"/>
    <property type="match status" value="1"/>
</dbReference>
<dbReference type="Gene3D" id="2.40.30.10">
    <property type="entry name" value="Translation factors"/>
    <property type="match status" value="2"/>
</dbReference>
<evidence type="ECO:0000256" key="5">
    <source>
        <dbReference type="ARBA" id="ARBA00022768"/>
    </source>
</evidence>
<dbReference type="NCBIfam" id="NF009373">
    <property type="entry name" value="PRK12736.1"/>
    <property type="match status" value="1"/>
</dbReference>
<dbReference type="PANTHER" id="PTHR43721:SF22">
    <property type="entry name" value="ELONGATION FACTOR TU, MITOCHONDRIAL"/>
    <property type="match status" value="1"/>
</dbReference>
<keyword evidence="7" id="KW-0460">Magnesium</keyword>
<dbReference type="NCBIfam" id="NF009372">
    <property type="entry name" value="PRK12735.1"/>
    <property type="match status" value="1"/>
</dbReference>
<evidence type="ECO:0000313" key="11">
    <source>
        <dbReference type="EMBL" id="VAW74071.1"/>
    </source>
</evidence>
<evidence type="ECO:0000256" key="3">
    <source>
        <dbReference type="ARBA" id="ARBA00022723"/>
    </source>
</evidence>
<feature type="domain" description="Tr-type G" evidence="10">
    <location>
        <begin position="4"/>
        <end position="205"/>
    </location>
</feature>
<evidence type="ECO:0000259" key="10">
    <source>
        <dbReference type="PROSITE" id="PS51722"/>
    </source>
</evidence>
<keyword evidence="8" id="KW-0648">Protein biosynthesis</keyword>
<dbReference type="InterPro" id="IPR000795">
    <property type="entry name" value="T_Tr_GTP-bd_dom"/>
</dbReference>
<evidence type="ECO:0000256" key="8">
    <source>
        <dbReference type="ARBA" id="ARBA00022917"/>
    </source>
</evidence>
<dbReference type="GO" id="GO:0046872">
    <property type="term" value="F:metal ion binding"/>
    <property type="evidence" value="ECO:0007669"/>
    <property type="project" value="UniProtKB-KW"/>
</dbReference>
<keyword evidence="5 11" id="KW-0251">Elongation factor</keyword>
<dbReference type="PROSITE" id="PS51722">
    <property type="entry name" value="G_TR_2"/>
    <property type="match status" value="1"/>
</dbReference>
<dbReference type="InterPro" id="IPR004161">
    <property type="entry name" value="EFTu-like_2"/>
</dbReference>
<gene>
    <name evidence="11" type="ORF">MNBD_GAMMA12-2739</name>
</gene>
<dbReference type="CDD" id="cd03707">
    <property type="entry name" value="EFTU_III"/>
    <property type="match status" value="1"/>
</dbReference>
<dbReference type="EMBL" id="UOFL01000050">
    <property type="protein sequence ID" value="VAW74071.1"/>
    <property type="molecule type" value="Genomic_DNA"/>
</dbReference>
<evidence type="ECO:0000256" key="1">
    <source>
        <dbReference type="ARBA" id="ARBA00011245"/>
    </source>
</evidence>
<reference evidence="11" key="1">
    <citation type="submission" date="2018-06" db="EMBL/GenBank/DDBJ databases">
        <authorList>
            <person name="Zhirakovskaya E."/>
        </authorList>
    </citation>
    <scope>NUCLEOTIDE SEQUENCE</scope>
</reference>
<keyword evidence="6" id="KW-0378">Hydrolase</keyword>
<dbReference type="InterPro" id="IPR004160">
    <property type="entry name" value="Transl_elong_EFTu/EF1A_C"/>
</dbReference>
<evidence type="ECO:0000256" key="7">
    <source>
        <dbReference type="ARBA" id="ARBA00022842"/>
    </source>
</evidence>
<dbReference type="InterPro" id="IPR005225">
    <property type="entry name" value="Small_GTP-bd"/>
</dbReference>
<evidence type="ECO:0000256" key="9">
    <source>
        <dbReference type="ARBA" id="ARBA00023134"/>
    </source>
</evidence>
<keyword evidence="3" id="KW-0479">Metal-binding</keyword>
<keyword evidence="2" id="KW-0963">Cytoplasm</keyword>
<sequence>MGMKTHINVGTIGHVDHGKTTLTAVITQLQAARIGGKGLPFDQIDKAPEEKARGITITASHVEYESATRHYAHIDCPGHADYIKNMITGASQMDGAILLVDATQGAAKQTVEHILLAQQVNVSHMIVFVNKMDMLNDQDKEEMADLIQMELDGLLVDHGFNDVPFIFGSAMRALQAVSEGDIDSPDSKCIGDLVVAMDTCFPDPVRDVEAPFLMAIEDVHTISGRGTAVSGRVDRGVVTVGDAVEIVGLDNHEREVIVTGTQAFHKDIPQAMAGMNVGLLLRGVKREEIARGQVLAAPESIKAHTQARAQLFVLSKEEGGRHTAFNSGYTPQFFFGTTDVTGVIEVINDTGLAQPGDNVEIKFTLMKPAGIDKDTRFVIREGGKTVGAGLVTEVSI</sequence>
<dbReference type="NCBIfam" id="TIGR00231">
    <property type="entry name" value="small_GTP"/>
    <property type="match status" value="1"/>
</dbReference>
<proteinExistence type="predicted"/>
<dbReference type="SUPFAM" id="SSF50447">
    <property type="entry name" value="Translation proteins"/>
    <property type="match status" value="1"/>
</dbReference>
<dbReference type="InterPro" id="IPR031157">
    <property type="entry name" value="G_TR_CS"/>
</dbReference>